<gene>
    <name evidence="1" type="ORF">EYR41_007696</name>
</gene>
<name>A0A8H2DWG9_ORBOL</name>
<evidence type="ECO:0000313" key="1">
    <source>
        <dbReference type="EMBL" id="TGJ66036.1"/>
    </source>
</evidence>
<organism evidence="1 2">
    <name type="scientific">Orbilia oligospora</name>
    <name type="common">Nematode-trapping fungus</name>
    <name type="synonym">Arthrobotrys oligospora</name>
    <dbReference type="NCBI Taxonomy" id="2813651"/>
    <lineage>
        <taxon>Eukaryota</taxon>
        <taxon>Fungi</taxon>
        <taxon>Dikarya</taxon>
        <taxon>Ascomycota</taxon>
        <taxon>Pezizomycotina</taxon>
        <taxon>Orbiliomycetes</taxon>
        <taxon>Orbiliales</taxon>
        <taxon>Orbiliaceae</taxon>
        <taxon>Orbilia</taxon>
    </lineage>
</organism>
<protein>
    <submittedName>
        <fullName evidence="1">Uncharacterized protein</fullName>
    </submittedName>
</protein>
<sequence length="66" mass="7603">MTNSASTEADPPLPKWVINKGDYMSIKDFVSNYQEDGLKLEQLPKLMFKNCCFKAILEVTYEILNK</sequence>
<dbReference type="AlphaFoldDB" id="A0A8H2DWG9"/>
<comment type="caution">
    <text evidence="1">The sequence shown here is derived from an EMBL/GenBank/DDBJ whole genome shotgun (WGS) entry which is preliminary data.</text>
</comment>
<accession>A0A8H2DWG9</accession>
<dbReference type="Proteomes" id="UP000297595">
    <property type="component" value="Unassembled WGS sequence"/>
</dbReference>
<reference evidence="1 2" key="1">
    <citation type="submission" date="2019-03" db="EMBL/GenBank/DDBJ databases">
        <title>Nematode-trapping fungi genome.</title>
        <authorList>
            <person name="Vidal-Diez De Ulzurrun G."/>
        </authorList>
    </citation>
    <scope>NUCLEOTIDE SEQUENCE [LARGE SCALE GENOMIC DNA]</scope>
    <source>
        <strain evidence="1 2">TWF154</strain>
    </source>
</reference>
<proteinExistence type="predicted"/>
<dbReference type="EMBL" id="SOZJ01000005">
    <property type="protein sequence ID" value="TGJ66036.1"/>
    <property type="molecule type" value="Genomic_DNA"/>
</dbReference>
<evidence type="ECO:0000313" key="2">
    <source>
        <dbReference type="Proteomes" id="UP000297595"/>
    </source>
</evidence>